<keyword evidence="2" id="KW-0012">Acyltransferase</keyword>
<proteinExistence type="predicted"/>
<dbReference type="Proteomes" id="UP000024816">
    <property type="component" value="Unassembled WGS sequence"/>
</dbReference>
<reference evidence="4 5" key="1">
    <citation type="journal article" date="2014" name="Antonie Van Leeuwenhoek">
        <title>Hyphomonas beringensis sp. nov. and Hyphomonas chukchiensis sp. nov., isolated from surface seawater of the Bering Sea and Chukchi Sea.</title>
        <authorList>
            <person name="Li C."/>
            <person name="Lai Q."/>
            <person name="Li G."/>
            <person name="Dong C."/>
            <person name="Wang J."/>
            <person name="Liao Y."/>
            <person name="Shao Z."/>
        </authorList>
    </citation>
    <scope>NUCLEOTIDE SEQUENCE [LARGE SCALE GENOMIC DNA]</scope>
    <source>
        <strain evidence="4 5">VP2</strain>
    </source>
</reference>
<dbReference type="InterPro" id="IPR000182">
    <property type="entry name" value="GNAT_dom"/>
</dbReference>
<evidence type="ECO:0000259" key="3">
    <source>
        <dbReference type="PROSITE" id="PS51186"/>
    </source>
</evidence>
<evidence type="ECO:0000313" key="4">
    <source>
        <dbReference type="EMBL" id="KCZ91429.1"/>
    </source>
</evidence>
<dbReference type="InterPro" id="IPR050832">
    <property type="entry name" value="Bact_Acetyltransf"/>
</dbReference>
<protein>
    <submittedName>
        <fullName evidence="4">Acetyltransferase</fullName>
    </submittedName>
</protein>
<gene>
    <name evidence="4" type="ORF">HJA_02785</name>
</gene>
<dbReference type="CDD" id="cd04301">
    <property type="entry name" value="NAT_SF"/>
    <property type="match status" value="1"/>
</dbReference>
<keyword evidence="1 4" id="KW-0808">Transferase</keyword>
<dbReference type="OrthoDB" id="9805924at2"/>
<dbReference type="PROSITE" id="PS51186">
    <property type="entry name" value="GNAT"/>
    <property type="match status" value="1"/>
</dbReference>
<dbReference type="SUPFAM" id="SSF55729">
    <property type="entry name" value="Acyl-CoA N-acyltransferases (Nat)"/>
    <property type="match status" value="1"/>
</dbReference>
<dbReference type="PATRIC" id="fig|1280952.3.peg.562"/>
<organism evidence="4 5">
    <name type="scientific">Hyphomonas jannaschiana VP2</name>
    <dbReference type="NCBI Taxonomy" id="1280952"/>
    <lineage>
        <taxon>Bacteria</taxon>
        <taxon>Pseudomonadati</taxon>
        <taxon>Pseudomonadota</taxon>
        <taxon>Alphaproteobacteria</taxon>
        <taxon>Hyphomonadales</taxon>
        <taxon>Hyphomonadaceae</taxon>
        <taxon>Hyphomonas</taxon>
    </lineage>
</organism>
<evidence type="ECO:0000313" key="5">
    <source>
        <dbReference type="Proteomes" id="UP000024816"/>
    </source>
</evidence>
<keyword evidence="5" id="KW-1185">Reference proteome</keyword>
<dbReference type="STRING" id="1280952.HJA_02785"/>
<evidence type="ECO:0000256" key="1">
    <source>
        <dbReference type="ARBA" id="ARBA00022679"/>
    </source>
</evidence>
<dbReference type="GO" id="GO:0016747">
    <property type="term" value="F:acyltransferase activity, transferring groups other than amino-acyl groups"/>
    <property type="evidence" value="ECO:0007669"/>
    <property type="project" value="InterPro"/>
</dbReference>
<dbReference type="Pfam" id="PF00583">
    <property type="entry name" value="Acetyltransf_1"/>
    <property type="match status" value="1"/>
</dbReference>
<dbReference type="InterPro" id="IPR016181">
    <property type="entry name" value="Acyl_CoA_acyltransferase"/>
</dbReference>
<evidence type="ECO:0000256" key="2">
    <source>
        <dbReference type="ARBA" id="ARBA00023315"/>
    </source>
</evidence>
<comment type="caution">
    <text evidence="4">The sequence shown here is derived from an EMBL/GenBank/DDBJ whole genome shotgun (WGS) entry which is preliminary data.</text>
</comment>
<dbReference type="eggNOG" id="COG0456">
    <property type="taxonomic scope" value="Bacteria"/>
</dbReference>
<feature type="domain" description="N-acetyltransferase" evidence="3">
    <location>
        <begin position="9"/>
        <end position="148"/>
    </location>
</feature>
<dbReference type="AlphaFoldDB" id="A0A059FLB5"/>
<dbReference type="PANTHER" id="PTHR43877">
    <property type="entry name" value="AMINOALKYLPHOSPHONATE N-ACETYLTRANSFERASE-RELATED-RELATED"/>
    <property type="match status" value="1"/>
</dbReference>
<dbReference type="EMBL" id="ARYJ01000001">
    <property type="protein sequence ID" value="KCZ91429.1"/>
    <property type="molecule type" value="Genomic_DNA"/>
</dbReference>
<name>A0A059FLB5_9PROT</name>
<dbReference type="Gene3D" id="3.40.630.30">
    <property type="match status" value="1"/>
</dbReference>
<sequence length="148" mass="16538">MYIHAGAGWHIRDYETSDGQACMSIFMSCLRKFPWRGAPRPYVARLIRSLPGARIWVAEEPNAGIIGFLTLQPHDAYIDHIFVHEDWRFCGVGRGLLEVAREEAGQPLTLDVDTQNFGARKAYEALGWHVAASAGEDSARSQIRLVSP</sequence>
<accession>A0A059FLB5</accession>